<evidence type="ECO:0000256" key="3">
    <source>
        <dbReference type="ARBA" id="ARBA00022475"/>
    </source>
</evidence>
<dbReference type="RefSeq" id="WP_181608417.1">
    <property type="nucleotide sequence ID" value="NZ_BAABAM010000001.1"/>
</dbReference>
<evidence type="ECO:0000256" key="4">
    <source>
        <dbReference type="ARBA" id="ARBA00022692"/>
    </source>
</evidence>
<evidence type="ECO:0000256" key="6">
    <source>
        <dbReference type="ARBA" id="ARBA00023136"/>
    </source>
</evidence>
<proteinExistence type="inferred from homology"/>
<dbReference type="InterPro" id="IPR000515">
    <property type="entry name" value="MetI-like"/>
</dbReference>
<keyword evidence="2 7" id="KW-0813">Transport</keyword>
<dbReference type="PANTHER" id="PTHR43163:SF6">
    <property type="entry name" value="DIPEPTIDE TRANSPORT SYSTEM PERMEASE PROTEIN DPPB-RELATED"/>
    <property type="match status" value="1"/>
</dbReference>
<accession>A0A7W0HNB9</accession>
<dbReference type="CDD" id="cd06261">
    <property type="entry name" value="TM_PBP2"/>
    <property type="match status" value="1"/>
</dbReference>
<evidence type="ECO:0000256" key="2">
    <source>
        <dbReference type="ARBA" id="ARBA00022448"/>
    </source>
</evidence>
<dbReference type="PROSITE" id="PS50928">
    <property type="entry name" value="ABC_TM1"/>
    <property type="match status" value="1"/>
</dbReference>
<dbReference type="Pfam" id="PF00528">
    <property type="entry name" value="BPD_transp_1"/>
    <property type="match status" value="1"/>
</dbReference>
<evidence type="ECO:0000256" key="7">
    <source>
        <dbReference type="RuleBase" id="RU363032"/>
    </source>
</evidence>
<organism evidence="9 10">
    <name type="scientific">Nonomuraea soli</name>
    <dbReference type="NCBI Taxonomy" id="1032476"/>
    <lineage>
        <taxon>Bacteria</taxon>
        <taxon>Bacillati</taxon>
        <taxon>Actinomycetota</taxon>
        <taxon>Actinomycetes</taxon>
        <taxon>Streptosporangiales</taxon>
        <taxon>Streptosporangiaceae</taxon>
        <taxon>Nonomuraea</taxon>
    </lineage>
</organism>
<evidence type="ECO:0000313" key="9">
    <source>
        <dbReference type="EMBL" id="MBA2889645.1"/>
    </source>
</evidence>
<evidence type="ECO:0000256" key="1">
    <source>
        <dbReference type="ARBA" id="ARBA00004651"/>
    </source>
</evidence>
<feature type="transmembrane region" description="Helical" evidence="7">
    <location>
        <begin position="187"/>
        <end position="205"/>
    </location>
</feature>
<comment type="caution">
    <text evidence="9">The sequence shown here is derived from an EMBL/GenBank/DDBJ whole genome shotgun (WGS) entry which is preliminary data.</text>
</comment>
<dbReference type="GO" id="GO:0005886">
    <property type="term" value="C:plasma membrane"/>
    <property type="evidence" value="ECO:0007669"/>
    <property type="project" value="UniProtKB-SubCell"/>
</dbReference>
<dbReference type="SUPFAM" id="SSF161098">
    <property type="entry name" value="MetI-like"/>
    <property type="match status" value="1"/>
</dbReference>
<evidence type="ECO:0000313" key="10">
    <source>
        <dbReference type="Proteomes" id="UP000530928"/>
    </source>
</evidence>
<keyword evidence="4 7" id="KW-0812">Transmembrane</keyword>
<comment type="subcellular location">
    <subcellularLocation>
        <location evidence="1 7">Cell membrane</location>
        <topology evidence="1 7">Multi-pass membrane protein</topology>
    </subcellularLocation>
</comment>
<protein>
    <submittedName>
        <fullName evidence="9">Peptide/nickel transport system permease protein</fullName>
    </submittedName>
</protein>
<dbReference type="InterPro" id="IPR035906">
    <property type="entry name" value="MetI-like_sf"/>
</dbReference>
<feature type="transmembrane region" description="Helical" evidence="7">
    <location>
        <begin position="293"/>
        <end position="319"/>
    </location>
</feature>
<feature type="transmembrane region" description="Helical" evidence="7">
    <location>
        <begin position="113"/>
        <end position="134"/>
    </location>
</feature>
<dbReference type="GO" id="GO:0055085">
    <property type="term" value="P:transmembrane transport"/>
    <property type="evidence" value="ECO:0007669"/>
    <property type="project" value="InterPro"/>
</dbReference>
<keyword evidence="6 7" id="KW-0472">Membrane</keyword>
<comment type="similarity">
    <text evidence="7">Belongs to the binding-protein-dependent transport system permease family.</text>
</comment>
<dbReference type="Gene3D" id="1.10.3720.10">
    <property type="entry name" value="MetI-like"/>
    <property type="match status" value="1"/>
</dbReference>
<evidence type="ECO:0000256" key="5">
    <source>
        <dbReference type="ARBA" id="ARBA00022989"/>
    </source>
</evidence>
<feature type="transmembrane region" description="Helical" evidence="7">
    <location>
        <begin position="9"/>
        <end position="30"/>
    </location>
</feature>
<feature type="domain" description="ABC transmembrane type-1" evidence="8">
    <location>
        <begin position="107"/>
        <end position="316"/>
    </location>
</feature>
<dbReference type="EMBL" id="JACDUR010000001">
    <property type="protein sequence ID" value="MBA2889645.1"/>
    <property type="molecule type" value="Genomic_DNA"/>
</dbReference>
<dbReference type="InterPro" id="IPR045621">
    <property type="entry name" value="BPD_transp_1_N"/>
</dbReference>
<gene>
    <name evidence="9" type="ORF">HNR30_000980</name>
</gene>
<dbReference type="Pfam" id="PF19300">
    <property type="entry name" value="BPD_transp_1_N"/>
    <property type="match status" value="1"/>
</dbReference>
<dbReference type="Proteomes" id="UP000530928">
    <property type="component" value="Unassembled WGS sequence"/>
</dbReference>
<keyword evidence="5 7" id="KW-1133">Transmembrane helix</keyword>
<keyword evidence="10" id="KW-1185">Reference proteome</keyword>
<evidence type="ECO:0000259" key="8">
    <source>
        <dbReference type="PROSITE" id="PS50928"/>
    </source>
</evidence>
<sequence>MIRFLLRRLVSAAGIVMVVAATVFLLFYALPRDPARAFCGKLCLPENLKLLRHEMGMDLPIWQQFLAWAQGVVAGRDFPGVGRCEAPCFGYSFAKGEWVTETVLDRLPVTVSLSLGGAAVILTVGIGAGMLAAAKRGTWIDSLATSLSNIGGGMQIFFVGPLMVFVLSDTLGLLPRPRYTEFGDNPAKWFVGLLIPWIALSVIFYSNYTRLTRSMLLEQFNEDYVRTARAKGMSRRTTFFRFAWRGAMIPVVTQFGIDLGVLLGGAIVTELTFGLHGLGELVTQAFTNTDLPMLLGITVLSAGAIVLINVVVDALYAVIDPRVRLS</sequence>
<keyword evidence="3" id="KW-1003">Cell membrane</keyword>
<name>A0A7W0HNB9_9ACTN</name>
<feature type="transmembrane region" description="Helical" evidence="7">
    <location>
        <begin position="242"/>
        <end position="273"/>
    </location>
</feature>
<feature type="transmembrane region" description="Helical" evidence="7">
    <location>
        <begin position="146"/>
        <end position="167"/>
    </location>
</feature>
<dbReference type="AlphaFoldDB" id="A0A7W0HNB9"/>
<reference evidence="9 10" key="1">
    <citation type="submission" date="2020-07" db="EMBL/GenBank/DDBJ databases">
        <title>Genomic Encyclopedia of Type Strains, Phase IV (KMG-IV): sequencing the most valuable type-strain genomes for metagenomic binning, comparative biology and taxonomic classification.</title>
        <authorList>
            <person name="Goeker M."/>
        </authorList>
    </citation>
    <scope>NUCLEOTIDE SEQUENCE [LARGE SCALE GENOMIC DNA]</scope>
    <source>
        <strain evidence="9 10">DSM 45533</strain>
    </source>
</reference>
<dbReference type="PANTHER" id="PTHR43163">
    <property type="entry name" value="DIPEPTIDE TRANSPORT SYSTEM PERMEASE PROTEIN DPPB-RELATED"/>
    <property type="match status" value="1"/>
</dbReference>